<dbReference type="SUPFAM" id="SSF52402">
    <property type="entry name" value="Adenine nucleotide alpha hydrolases-like"/>
    <property type="match status" value="2"/>
</dbReference>
<reference evidence="6 7" key="1">
    <citation type="submission" date="2018-03" db="EMBL/GenBank/DDBJ databases">
        <authorList>
            <person name="Guldener U."/>
        </authorList>
    </citation>
    <scope>NUCLEOTIDE SEQUENCE [LARGE SCALE GENOMIC DNA]</scope>
    <source>
        <strain evidence="6 7">NBRC100155</strain>
    </source>
</reference>
<evidence type="ECO:0000313" key="6">
    <source>
        <dbReference type="EMBL" id="SPO32584.1"/>
    </source>
</evidence>
<dbReference type="InterPro" id="IPR014729">
    <property type="entry name" value="Rossmann-like_a/b/a_fold"/>
</dbReference>
<evidence type="ECO:0000256" key="2">
    <source>
        <dbReference type="ARBA" id="ARBA00022888"/>
    </source>
</evidence>
<dbReference type="OrthoDB" id="10252281at2759"/>
<keyword evidence="3" id="KW-0315">Glutamine amidotransferase</keyword>
<dbReference type="InterPro" id="IPR051857">
    <property type="entry name" value="Asn_synthetase_domain"/>
</dbReference>
<keyword evidence="2" id="KW-0061">Asparagine biosynthesis</keyword>
<dbReference type="PROSITE" id="PS51278">
    <property type="entry name" value="GATASE_TYPE_2"/>
    <property type="match status" value="1"/>
</dbReference>
<dbReference type="GO" id="GO:0006529">
    <property type="term" value="P:asparagine biosynthetic process"/>
    <property type="evidence" value="ECO:0007669"/>
    <property type="project" value="UniProtKB-KW"/>
</dbReference>
<evidence type="ECO:0000256" key="1">
    <source>
        <dbReference type="ARBA" id="ARBA00022605"/>
    </source>
</evidence>
<evidence type="ECO:0000313" key="7">
    <source>
        <dbReference type="Proteomes" id="UP000324022"/>
    </source>
</evidence>
<dbReference type="InterPro" id="IPR001962">
    <property type="entry name" value="Asn_synthase"/>
</dbReference>
<dbReference type="InterPro" id="IPR017932">
    <property type="entry name" value="GATase_2_dom"/>
</dbReference>
<dbReference type="InterPro" id="IPR029055">
    <property type="entry name" value="Ntn_hydrolases_N"/>
</dbReference>
<protein>
    <recommendedName>
        <fullName evidence="5">Glutamine amidotransferase type-2 domain-containing protein</fullName>
    </recommendedName>
</protein>
<organism evidence="6 7">
    <name type="scientific">Ustilago trichophora</name>
    <dbReference type="NCBI Taxonomy" id="86804"/>
    <lineage>
        <taxon>Eukaryota</taxon>
        <taxon>Fungi</taxon>
        <taxon>Dikarya</taxon>
        <taxon>Basidiomycota</taxon>
        <taxon>Ustilaginomycotina</taxon>
        <taxon>Ustilaginomycetes</taxon>
        <taxon>Ustilaginales</taxon>
        <taxon>Ustilaginaceae</taxon>
        <taxon>Ustilago</taxon>
    </lineage>
</organism>
<feature type="domain" description="Glutamine amidotransferase type-2" evidence="5">
    <location>
        <begin position="2"/>
        <end position="227"/>
    </location>
</feature>
<name>A0A5C3EPM2_9BASI</name>
<dbReference type="SUPFAM" id="SSF56235">
    <property type="entry name" value="N-terminal nucleophile aminohydrolases (Ntn hydrolases)"/>
    <property type="match status" value="1"/>
</dbReference>
<dbReference type="Proteomes" id="UP000324022">
    <property type="component" value="Unassembled WGS sequence"/>
</dbReference>
<dbReference type="PANTHER" id="PTHR45937">
    <property type="entry name" value="ASPARAGINE SYNTHETASE DOMAIN-CONTAINING PROTEIN 1"/>
    <property type="match status" value="1"/>
</dbReference>
<dbReference type="EMBL" id="OOIN01000047">
    <property type="protein sequence ID" value="SPO32584.1"/>
    <property type="molecule type" value="Genomic_DNA"/>
</dbReference>
<keyword evidence="7" id="KW-1185">Reference proteome</keyword>
<dbReference type="Pfam" id="PF13522">
    <property type="entry name" value="GATase_6"/>
    <property type="match status" value="1"/>
</dbReference>
<feature type="region of interest" description="Disordered" evidence="4">
    <location>
        <begin position="367"/>
        <end position="418"/>
    </location>
</feature>
<dbReference type="AlphaFoldDB" id="A0A5C3EPM2"/>
<dbReference type="CDD" id="cd01991">
    <property type="entry name" value="Asn_synthase_B_C"/>
    <property type="match status" value="1"/>
</dbReference>
<proteinExistence type="predicted"/>
<accession>A0A5C3EPM2</accession>
<evidence type="ECO:0000259" key="5">
    <source>
        <dbReference type="PROSITE" id="PS51278"/>
    </source>
</evidence>
<dbReference type="Gene3D" id="3.40.50.620">
    <property type="entry name" value="HUPs"/>
    <property type="match status" value="1"/>
</dbReference>
<gene>
    <name evidence="6" type="ORF">UTRI_04328</name>
</gene>
<dbReference type="Pfam" id="PF00733">
    <property type="entry name" value="Asn_synthase"/>
    <property type="match status" value="1"/>
</dbReference>
<feature type="compositionally biased region" description="Basic and acidic residues" evidence="4">
    <location>
        <begin position="384"/>
        <end position="394"/>
    </location>
</feature>
<sequence>MCGIGVLIAPVCEETGAQDAVHRSWPSVLQNVQCRGPDSFNTVHHHFQPANDARPWKLSLASSVLSLRGAGITTQPLSTSDGRLLLAWNGQIFDWHATSDPTSSSSKVRLDSGENDGLILLDRIQSFLTNEKEAGGGDYGSASCQQALNASLAEIEGPYAFVLLDRIESRLYFGRDPLGRRSLLLHRTPHSSSIAITSVASQGLLGSGEDEVLTEISCSTIYSIDLLSAPLLGQPIPRLTSRFTSPLLLREHRPSSTSFTGTTEDNGFTSAQVRQGFLSVLSDSVRRRVTNIDTDQPATEARVAILFSGGLDCTTLALLADRYVPPDQPIDLLNVGFENVRAIEAAKQEKEKRRRALLKGVDKMRVKKNKRDAENDAETSTIDAKLESEQKSPEEPDTSSTSLKGEEESSEMEQDVYAVPDRVTGEESYIELCQLCPNRRWNFVRINVPYQEYQSCREIVESLMLPSCSVMDLSIGSALYFASRAVGHILAPSSSCCGSRAIPYISPARVLISGLGADELLGGYSRHRQAFTRSSLPGLIAELQLDLDRLPERNLGRDDRILSCHGKEARYPYLDRTVLQFLTDTSVEIKVDLNRIATEGAGGDKRLLRDLAKHLGLVGASELKKRAMQFGTRSAKIDVQSRNVKGHHKLS</sequence>
<evidence type="ECO:0000256" key="4">
    <source>
        <dbReference type="SAM" id="MobiDB-lite"/>
    </source>
</evidence>
<keyword evidence="1" id="KW-0028">Amino-acid biosynthesis</keyword>
<dbReference type="Gene3D" id="3.60.20.10">
    <property type="entry name" value="Glutamine Phosphoribosylpyrophosphate, subunit 1, domain 1"/>
    <property type="match status" value="1"/>
</dbReference>
<evidence type="ECO:0000256" key="3">
    <source>
        <dbReference type="ARBA" id="ARBA00022962"/>
    </source>
</evidence>
<dbReference type="GO" id="GO:0004066">
    <property type="term" value="F:asparagine synthase (glutamine-hydrolyzing) activity"/>
    <property type="evidence" value="ECO:0007669"/>
    <property type="project" value="InterPro"/>
</dbReference>
<dbReference type="PANTHER" id="PTHR45937:SF1">
    <property type="entry name" value="ASPARAGINE SYNTHETASE DOMAIN-CONTAINING PROTEIN 1"/>
    <property type="match status" value="1"/>
</dbReference>